<dbReference type="RefSeq" id="WP_183570386.1">
    <property type="nucleotide sequence ID" value="NZ_JACHOP010000011.1"/>
</dbReference>
<evidence type="ECO:0000256" key="1">
    <source>
        <dbReference type="SAM" id="Phobius"/>
    </source>
</evidence>
<sequence>MTQRRFATSMLGGACCGAIMLGLLATLWPSQITPIPPVIFALACVLAVAGGAFGSLFALGQTKHG</sequence>
<reference evidence="2 3" key="1">
    <citation type="submission" date="2020-08" db="EMBL/GenBank/DDBJ databases">
        <title>Genomic Encyclopedia of Type Strains, Phase IV (KMG-IV): sequencing the most valuable type-strain genomes for metagenomic binning, comparative biology and taxonomic classification.</title>
        <authorList>
            <person name="Goeker M."/>
        </authorList>
    </citation>
    <scope>NUCLEOTIDE SEQUENCE [LARGE SCALE GENOMIC DNA]</scope>
    <source>
        <strain evidence="2 3">DSM 2163</strain>
    </source>
</reference>
<keyword evidence="1" id="KW-0472">Membrane</keyword>
<feature type="transmembrane region" description="Helical" evidence="1">
    <location>
        <begin position="39"/>
        <end position="59"/>
    </location>
</feature>
<keyword evidence="1" id="KW-0812">Transmembrane</keyword>
<name>A0A840ZJN7_9HYPH</name>
<protein>
    <submittedName>
        <fullName evidence="2">Uncharacterized protein</fullName>
    </submittedName>
</protein>
<gene>
    <name evidence="2" type="ORF">HNR00_002907</name>
</gene>
<organism evidence="2 3">
    <name type="scientific">Methylorubrum rhodinum</name>
    <dbReference type="NCBI Taxonomy" id="29428"/>
    <lineage>
        <taxon>Bacteria</taxon>
        <taxon>Pseudomonadati</taxon>
        <taxon>Pseudomonadota</taxon>
        <taxon>Alphaproteobacteria</taxon>
        <taxon>Hyphomicrobiales</taxon>
        <taxon>Methylobacteriaceae</taxon>
        <taxon>Methylorubrum</taxon>
    </lineage>
</organism>
<evidence type="ECO:0000313" key="2">
    <source>
        <dbReference type="EMBL" id="MBB5758189.1"/>
    </source>
</evidence>
<proteinExistence type="predicted"/>
<keyword evidence="1" id="KW-1133">Transmembrane helix</keyword>
<dbReference type="AlphaFoldDB" id="A0A840ZJN7"/>
<accession>A0A840ZJN7</accession>
<comment type="caution">
    <text evidence="2">The sequence shown here is derived from an EMBL/GenBank/DDBJ whole genome shotgun (WGS) entry which is preliminary data.</text>
</comment>
<evidence type="ECO:0000313" key="3">
    <source>
        <dbReference type="Proteomes" id="UP000583454"/>
    </source>
</evidence>
<keyword evidence="3" id="KW-1185">Reference proteome</keyword>
<dbReference type="Proteomes" id="UP000583454">
    <property type="component" value="Unassembled WGS sequence"/>
</dbReference>
<dbReference type="EMBL" id="JACHOP010000011">
    <property type="protein sequence ID" value="MBB5758189.1"/>
    <property type="molecule type" value="Genomic_DNA"/>
</dbReference>